<dbReference type="Proteomes" id="UP001059380">
    <property type="component" value="Chromosome"/>
</dbReference>
<feature type="transmembrane region" description="Helical" evidence="1">
    <location>
        <begin position="12"/>
        <end position="31"/>
    </location>
</feature>
<name>A0A9J7BY06_9BACT</name>
<protein>
    <recommendedName>
        <fullName evidence="4">Small multidrug resistance family-3 protein</fullName>
    </recommendedName>
</protein>
<organism evidence="2 3">
    <name type="scientific">Occallatibacter riparius</name>
    <dbReference type="NCBI Taxonomy" id="1002689"/>
    <lineage>
        <taxon>Bacteria</taxon>
        <taxon>Pseudomonadati</taxon>
        <taxon>Acidobacteriota</taxon>
        <taxon>Terriglobia</taxon>
        <taxon>Terriglobales</taxon>
        <taxon>Acidobacteriaceae</taxon>
        <taxon>Occallatibacter</taxon>
    </lineage>
</organism>
<evidence type="ECO:0008006" key="4">
    <source>
        <dbReference type="Google" id="ProtNLM"/>
    </source>
</evidence>
<keyword evidence="1" id="KW-1133">Transmembrane helix</keyword>
<evidence type="ECO:0000313" key="3">
    <source>
        <dbReference type="Proteomes" id="UP001059380"/>
    </source>
</evidence>
<keyword evidence="3" id="KW-1185">Reference proteome</keyword>
<dbReference type="KEGG" id="orp:MOP44_09685"/>
<feature type="transmembrane region" description="Helical" evidence="1">
    <location>
        <begin position="77"/>
        <end position="96"/>
    </location>
</feature>
<proteinExistence type="predicted"/>
<feature type="transmembrane region" description="Helical" evidence="1">
    <location>
        <begin position="102"/>
        <end position="121"/>
    </location>
</feature>
<evidence type="ECO:0000256" key="1">
    <source>
        <dbReference type="SAM" id="Phobius"/>
    </source>
</evidence>
<dbReference type="EMBL" id="CP093313">
    <property type="protein sequence ID" value="UWZ86197.1"/>
    <property type="molecule type" value="Genomic_DNA"/>
</dbReference>
<feature type="transmembrane region" description="Helical" evidence="1">
    <location>
        <begin position="46"/>
        <end position="65"/>
    </location>
</feature>
<reference evidence="2" key="1">
    <citation type="submission" date="2021-04" db="EMBL/GenBank/DDBJ databases">
        <title>Phylogenetic analysis of Acidobacteriaceae.</title>
        <authorList>
            <person name="Qiu L."/>
            <person name="Zhang Q."/>
        </authorList>
    </citation>
    <scope>NUCLEOTIDE SEQUENCE</scope>
    <source>
        <strain evidence="2">DSM 25168</strain>
    </source>
</reference>
<accession>A0A9J7BY06</accession>
<evidence type="ECO:0000313" key="2">
    <source>
        <dbReference type="EMBL" id="UWZ86197.1"/>
    </source>
</evidence>
<dbReference type="AlphaFoldDB" id="A0A9J7BY06"/>
<gene>
    <name evidence="2" type="ORF">MOP44_09685</name>
</gene>
<keyword evidence="1" id="KW-0812">Transmembrane</keyword>
<sequence>MNGVREVLDRLVANPVGALVVLSIAALLEAWGDSWFQTGFYRSSGGGRAVALVAGTVVLALYGSVVNVPRWDFGKLLGMYVVLFFLAAQVLARVRFGQSPTLPVWCGGGLIVAGGLVIAVWR</sequence>
<dbReference type="RefSeq" id="WP_260795841.1">
    <property type="nucleotide sequence ID" value="NZ_CP093313.1"/>
</dbReference>
<keyword evidence="1" id="KW-0472">Membrane</keyword>